<evidence type="ECO:0000313" key="1">
    <source>
        <dbReference type="EMBL" id="KKL05912.1"/>
    </source>
</evidence>
<feature type="non-terminal residue" evidence="1">
    <location>
        <position position="1"/>
    </location>
</feature>
<sequence>TASGDTLSARTAATTAGVALSTNTGTMLIIEVDADELPDGSPFLRVKHDTVTNSDISITAILSGGRYQQGITSTVIA</sequence>
<organism evidence="1">
    <name type="scientific">marine sediment metagenome</name>
    <dbReference type="NCBI Taxonomy" id="412755"/>
    <lineage>
        <taxon>unclassified sequences</taxon>
        <taxon>metagenomes</taxon>
        <taxon>ecological metagenomes</taxon>
    </lineage>
</organism>
<gene>
    <name evidence="1" type="ORF">LCGC14_2601270</name>
</gene>
<name>A0A0F9AWD5_9ZZZZ</name>
<reference evidence="1" key="1">
    <citation type="journal article" date="2015" name="Nature">
        <title>Complex archaea that bridge the gap between prokaryotes and eukaryotes.</title>
        <authorList>
            <person name="Spang A."/>
            <person name="Saw J.H."/>
            <person name="Jorgensen S.L."/>
            <person name="Zaremba-Niedzwiedzka K."/>
            <person name="Martijn J."/>
            <person name="Lind A.E."/>
            <person name="van Eijk R."/>
            <person name="Schleper C."/>
            <person name="Guy L."/>
            <person name="Ettema T.J."/>
        </authorList>
    </citation>
    <scope>NUCLEOTIDE SEQUENCE</scope>
</reference>
<proteinExistence type="predicted"/>
<dbReference type="AlphaFoldDB" id="A0A0F9AWD5"/>
<protein>
    <submittedName>
        <fullName evidence="1">Uncharacterized protein</fullName>
    </submittedName>
</protein>
<dbReference type="EMBL" id="LAZR01043926">
    <property type="protein sequence ID" value="KKL05912.1"/>
    <property type="molecule type" value="Genomic_DNA"/>
</dbReference>
<accession>A0A0F9AWD5</accession>
<comment type="caution">
    <text evidence="1">The sequence shown here is derived from an EMBL/GenBank/DDBJ whole genome shotgun (WGS) entry which is preliminary data.</text>
</comment>